<evidence type="ECO:0000256" key="1">
    <source>
        <dbReference type="SAM" id="MobiDB-lite"/>
    </source>
</evidence>
<gene>
    <name evidence="2" type="ORF">GCM10010468_70850</name>
</gene>
<keyword evidence="3" id="KW-1185">Reference proteome</keyword>
<evidence type="ECO:0000313" key="3">
    <source>
        <dbReference type="Proteomes" id="UP001501237"/>
    </source>
</evidence>
<accession>A0ABP6QJU8</accession>
<name>A0ABP6QJU8_9ACTN</name>
<feature type="region of interest" description="Disordered" evidence="1">
    <location>
        <begin position="1"/>
        <end position="107"/>
    </location>
</feature>
<proteinExistence type="predicted"/>
<dbReference type="Proteomes" id="UP001501237">
    <property type="component" value="Unassembled WGS sequence"/>
</dbReference>
<feature type="compositionally biased region" description="Low complexity" evidence="1">
    <location>
        <begin position="69"/>
        <end position="92"/>
    </location>
</feature>
<evidence type="ECO:0000313" key="2">
    <source>
        <dbReference type="EMBL" id="GAA3236535.1"/>
    </source>
</evidence>
<sequence>MLIRTGRVLMNGPSTWSAPAPAFIRPNRTVPKTTSSRAESDPSTRAHTTCITVAGLTPRDRATRRRSASTRSGRGAVADTTPEPSPRTSTRPNGAVVSVTSPSSALK</sequence>
<reference evidence="3" key="1">
    <citation type="journal article" date="2019" name="Int. J. Syst. Evol. Microbiol.">
        <title>The Global Catalogue of Microorganisms (GCM) 10K type strain sequencing project: providing services to taxonomists for standard genome sequencing and annotation.</title>
        <authorList>
            <consortium name="The Broad Institute Genomics Platform"/>
            <consortium name="The Broad Institute Genome Sequencing Center for Infectious Disease"/>
            <person name="Wu L."/>
            <person name="Ma J."/>
        </authorList>
    </citation>
    <scope>NUCLEOTIDE SEQUENCE [LARGE SCALE GENOMIC DNA]</scope>
    <source>
        <strain evidence="3">JCM 9377</strain>
    </source>
</reference>
<protein>
    <submittedName>
        <fullName evidence="2">Uncharacterized protein</fullName>
    </submittedName>
</protein>
<organism evidence="2 3">
    <name type="scientific">Actinocorallia longicatena</name>
    <dbReference type="NCBI Taxonomy" id="111803"/>
    <lineage>
        <taxon>Bacteria</taxon>
        <taxon>Bacillati</taxon>
        <taxon>Actinomycetota</taxon>
        <taxon>Actinomycetes</taxon>
        <taxon>Streptosporangiales</taxon>
        <taxon>Thermomonosporaceae</taxon>
        <taxon>Actinocorallia</taxon>
    </lineage>
</organism>
<feature type="compositionally biased region" description="Polar residues" evidence="1">
    <location>
        <begin position="98"/>
        <end position="107"/>
    </location>
</feature>
<dbReference type="EMBL" id="BAAAUV010000030">
    <property type="protein sequence ID" value="GAA3236535.1"/>
    <property type="molecule type" value="Genomic_DNA"/>
</dbReference>
<comment type="caution">
    <text evidence="2">The sequence shown here is derived from an EMBL/GenBank/DDBJ whole genome shotgun (WGS) entry which is preliminary data.</text>
</comment>